<protein>
    <submittedName>
        <fullName evidence="3">Uncharacterized protein</fullName>
    </submittedName>
</protein>
<evidence type="ECO:0000256" key="1">
    <source>
        <dbReference type="SAM" id="MobiDB-lite"/>
    </source>
</evidence>
<dbReference type="GeneID" id="41956398"/>
<keyword evidence="2" id="KW-1185">Reference proteome</keyword>
<proteinExistence type="predicted"/>
<reference evidence="3" key="2">
    <citation type="submission" date="2019-10" db="EMBL/GenBank/DDBJ databases">
        <authorList>
            <consortium name="NCBI Genome Project"/>
        </authorList>
    </citation>
    <scope>NUCLEOTIDE SEQUENCE</scope>
    <source>
        <strain evidence="3">NI907</strain>
    </source>
</reference>
<feature type="region of interest" description="Disordered" evidence="1">
    <location>
        <begin position="534"/>
        <end position="556"/>
    </location>
</feature>
<reference evidence="3" key="3">
    <citation type="submission" date="2025-08" db="UniProtKB">
        <authorList>
            <consortium name="RefSeq"/>
        </authorList>
    </citation>
    <scope>IDENTIFICATION</scope>
    <source>
        <strain evidence="3">NI907</strain>
    </source>
</reference>
<gene>
    <name evidence="3" type="ORF">PgNI_01412</name>
</gene>
<evidence type="ECO:0000313" key="3">
    <source>
        <dbReference type="RefSeq" id="XP_030986214.1"/>
    </source>
</evidence>
<dbReference type="RefSeq" id="XP_030986214.1">
    <property type="nucleotide sequence ID" value="XM_031121484.1"/>
</dbReference>
<sequence>MAAPPPPTLNPARMLHNSDEFSPVLWNLSPQLVSTIAQHLHSIHPDPSSDWELKPFDALLLSGNWTEINFGHCQAVLHCALRYITTRIATAKLKPLTALSDPTVLSWMNIKAVSVHIKPYLETKKITYSCHHESYFDERPFLSEALMHVPKNIITLLTQLSPLNYVSLDLRHMTRAQDVVFYKHFAGPSGRHHQVEIGLLRLSCPDFLSGIIIHWVKPTALYGLQIDTGLEGAAYLHGAVLMRNTLKRLAIRLTSKELALLDPRHPKEYDRAFFPITSRVLSIILGHFPLLTWLTVDVAASIEEPWVGDLELPMEHANNHSLQIHPKVEATVVEIAKVLNGCKSLRRVALTWRGGRSDWLMCSSTHPYRTRNFMTLIQALFRACPGLEGIAFLTEYMSYYSGLRQNDGSMMFKVGSSGMDRPGEWPAGLRGPLDYSEGVVQDTSAPDRVPSTDSSTSANVVPNGGRVDRNAVSYERLVAARHGASDRIAGQMFEKGAVNMQAYEENLIKWLYSGRPGFGLQPQATVSAQWIPPLPTARKTSDGLQTTSGTQKEEQE</sequence>
<reference evidence="3" key="1">
    <citation type="journal article" date="2019" name="Mol. Biol. Evol.">
        <title>Blast fungal genomes show frequent chromosomal changes, gene gains and losses, and effector gene turnover.</title>
        <authorList>
            <person name="Gomez Luciano L.B."/>
            <person name="Jason Tsai I."/>
            <person name="Chuma I."/>
            <person name="Tosa Y."/>
            <person name="Chen Y.H."/>
            <person name="Li J.Y."/>
            <person name="Li M.Y."/>
            <person name="Jade Lu M.Y."/>
            <person name="Nakayashiki H."/>
            <person name="Li W.H."/>
        </authorList>
    </citation>
    <scope>NUCLEOTIDE SEQUENCE</scope>
    <source>
        <strain evidence="3">NI907</strain>
    </source>
</reference>
<organism evidence="2 3">
    <name type="scientific">Pyricularia grisea</name>
    <name type="common">Crabgrass-specific blast fungus</name>
    <name type="synonym">Magnaporthe grisea</name>
    <dbReference type="NCBI Taxonomy" id="148305"/>
    <lineage>
        <taxon>Eukaryota</taxon>
        <taxon>Fungi</taxon>
        <taxon>Dikarya</taxon>
        <taxon>Ascomycota</taxon>
        <taxon>Pezizomycotina</taxon>
        <taxon>Sordariomycetes</taxon>
        <taxon>Sordariomycetidae</taxon>
        <taxon>Magnaporthales</taxon>
        <taxon>Pyriculariaceae</taxon>
        <taxon>Pyricularia</taxon>
    </lineage>
</organism>
<evidence type="ECO:0000313" key="2">
    <source>
        <dbReference type="Proteomes" id="UP000515153"/>
    </source>
</evidence>
<name>A0A6P8BGK3_PYRGI</name>
<feature type="region of interest" description="Disordered" evidence="1">
    <location>
        <begin position="440"/>
        <end position="464"/>
    </location>
</feature>
<dbReference type="Proteomes" id="UP000515153">
    <property type="component" value="Unplaced"/>
</dbReference>
<dbReference type="KEGG" id="pgri:PgNI_01412"/>
<feature type="compositionally biased region" description="Polar residues" evidence="1">
    <location>
        <begin position="451"/>
        <end position="460"/>
    </location>
</feature>
<dbReference type="AlphaFoldDB" id="A0A6P8BGK3"/>
<accession>A0A6P8BGK3</accession>